<dbReference type="SUPFAM" id="SSF52540">
    <property type="entry name" value="P-loop containing nucleoside triphosphate hydrolases"/>
    <property type="match status" value="1"/>
</dbReference>
<gene>
    <name evidence="2" type="ORF">LCGC14_1604690</name>
</gene>
<evidence type="ECO:0000313" key="2">
    <source>
        <dbReference type="EMBL" id="KKM24484.1"/>
    </source>
</evidence>
<accession>A0A0F9IWQ8</accession>
<sequence length="262" mass="27825">MTSQPVKSDTKTDGKAGPPAPAPSTPSSRTGTSCGSIAPTPATRTTARPASAPASTIGSAARSLLTERSSGANEFRSSLRSSYRIPLCKPPEKLREAALIDEVVDDHVELCIAGSSNWPLVLWGEPGTGKTCVGLCVLDEFGGWYATLEELHQLVLKAGRGELFNSAGTGIPVEGEFSVWHHWRTANVTILDELGKRGTTTDAQYETLTRAIDLREGKPAIVISNLPIDELEQAYDARVASRLSVGTVVQMTGDRRLAAEPG</sequence>
<dbReference type="InterPro" id="IPR027417">
    <property type="entry name" value="P-loop_NTPase"/>
</dbReference>
<proteinExistence type="predicted"/>
<organism evidence="2">
    <name type="scientific">marine sediment metagenome</name>
    <dbReference type="NCBI Taxonomy" id="412755"/>
    <lineage>
        <taxon>unclassified sequences</taxon>
        <taxon>metagenomes</taxon>
        <taxon>ecological metagenomes</taxon>
    </lineage>
</organism>
<feature type="region of interest" description="Disordered" evidence="1">
    <location>
        <begin position="1"/>
        <end position="57"/>
    </location>
</feature>
<dbReference type="EMBL" id="LAZR01012914">
    <property type="protein sequence ID" value="KKM24484.1"/>
    <property type="molecule type" value="Genomic_DNA"/>
</dbReference>
<dbReference type="Gene3D" id="3.40.50.300">
    <property type="entry name" value="P-loop containing nucleotide triphosphate hydrolases"/>
    <property type="match status" value="1"/>
</dbReference>
<protein>
    <submittedName>
        <fullName evidence="2">Uncharacterized protein</fullName>
    </submittedName>
</protein>
<reference evidence="2" key="1">
    <citation type="journal article" date="2015" name="Nature">
        <title>Complex archaea that bridge the gap between prokaryotes and eukaryotes.</title>
        <authorList>
            <person name="Spang A."/>
            <person name="Saw J.H."/>
            <person name="Jorgensen S.L."/>
            <person name="Zaremba-Niedzwiedzka K."/>
            <person name="Martijn J."/>
            <person name="Lind A.E."/>
            <person name="van Eijk R."/>
            <person name="Schleper C."/>
            <person name="Guy L."/>
            <person name="Ettema T.J."/>
        </authorList>
    </citation>
    <scope>NUCLEOTIDE SEQUENCE</scope>
</reference>
<feature type="compositionally biased region" description="Low complexity" evidence="1">
    <location>
        <begin position="25"/>
        <end position="56"/>
    </location>
</feature>
<comment type="caution">
    <text evidence="2">The sequence shown here is derived from an EMBL/GenBank/DDBJ whole genome shotgun (WGS) entry which is preliminary data.</text>
</comment>
<dbReference type="AlphaFoldDB" id="A0A0F9IWQ8"/>
<evidence type="ECO:0000256" key="1">
    <source>
        <dbReference type="SAM" id="MobiDB-lite"/>
    </source>
</evidence>
<name>A0A0F9IWQ8_9ZZZZ</name>